<dbReference type="Gene3D" id="3.10.20.860">
    <property type="match status" value="1"/>
</dbReference>
<sequence length="74" mass="8213">MKCVICKNGETHHGHVTVTVEREQLIVIIKDVPAEVCSNCGEYYLSEPIAKTVLTQGEEAVKKGIEVEIRRFAA</sequence>
<dbReference type="EMBL" id="AP014633">
    <property type="protein sequence ID" value="BAP57217.1"/>
    <property type="molecule type" value="Genomic_DNA"/>
</dbReference>
<dbReference type="CDD" id="cd12870">
    <property type="entry name" value="MqsA"/>
    <property type="match status" value="1"/>
</dbReference>
<protein>
    <recommendedName>
        <fullName evidence="3">Type II toxin-antitoxin system MqsA family antitoxin</fullName>
    </recommendedName>
</protein>
<dbReference type="STRING" id="40754.THII_2920"/>
<name>A0A090AMJ5_9GAMM</name>
<dbReference type="Proteomes" id="UP000031623">
    <property type="component" value="Chromosome"/>
</dbReference>
<dbReference type="OrthoDB" id="9812340at2"/>
<evidence type="ECO:0008006" key="3">
    <source>
        <dbReference type="Google" id="ProtNLM"/>
    </source>
</evidence>
<dbReference type="AlphaFoldDB" id="A0A090AMJ5"/>
<dbReference type="InterPro" id="IPR022453">
    <property type="entry name" value="Znf_MqsA-type"/>
</dbReference>
<keyword evidence="2" id="KW-1185">Reference proteome</keyword>
<evidence type="ECO:0000313" key="2">
    <source>
        <dbReference type="Proteomes" id="UP000031623"/>
    </source>
</evidence>
<evidence type="ECO:0000313" key="1">
    <source>
        <dbReference type="EMBL" id="BAP57217.1"/>
    </source>
</evidence>
<organism evidence="1 2">
    <name type="scientific">Thioploca ingrica</name>
    <dbReference type="NCBI Taxonomy" id="40754"/>
    <lineage>
        <taxon>Bacteria</taxon>
        <taxon>Pseudomonadati</taxon>
        <taxon>Pseudomonadota</taxon>
        <taxon>Gammaproteobacteria</taxon>
        <taxon>Thiotrichales</taxon>
        <taxon>Thiotrichaceae</taxon>
        <taxon>Thioploca</taxon>
    </lineage>
</organism>
<dbReference type="NCBIfam" id="TIGR03831">
    <property type="entry name" value="YgiT_finger"/>
    <property type="match status" value="1"/>
</dbReference>
<gene>
    <name evidence="1" type="ORF">THII_2920</name>
</gene>
<accession>A0A090AMJ5</accession>
<dbReference type="HOGENOM" id="CLU_174612_4_1_6"/>
<reference evidence="1 2" key="1">
    <citation type="journal article" date="2014" name="ISME J.">
        <title>Ecophysiology of Thioploca ingrica as revealed by the complete genome sequence supplemented with proteomic evidence.</title>
        <authorList>
            <person name="Kojima H."/>
            <person name="Ogura Y."/>
            <person name="Yamamoto N."/>
            <person name="Togashi T."/>
            <person name="Mori H."/>
            <person name="Watanabe T."/>
            <person name="Nemoto F."/>
            <person name="Kurokawa K."/>
            <person name="Hayashi T."/>
            <person name="Fukui M."/>
        </authorList>
    </citation>
    <scope>NUCLEOTIDE SEQUENCE [LARGE SCALE GENOMIC DNA]</scope>
</reference>
<proteinExistence type="predicted"/>
<dbReference type="KEGG" id="tig:THII_2920"/>